<dbReference type="InterPro" id="IPR000611">
    <property type="entry name" value="NPY_rcpt"/>
</dbReference>
<dbReference type="PANTHER" id="PTHR45695">
    <property type="entry name" value="LEUCOKININ RECEPTOR-RELATED"/>
    <property type="match status" value="1"/>
</dbReference>
<evidence type="ECO:0000313" key="13">
    <source>
        <dbReference type="RefSeq" id="XP_002734911.1"/>
    </source>
</evidence>
<organism evidence="12 13">
    <name type="scientific">Saccoglossus kowalevskii</name>
    <name type="common">Acorn worm</name>
    <dbReference type="NCBI Taxonomy" id="10224"/>
    <lineage>
        <taxon>Eukaryota</taxon>
        <taxon>Metazoa</taxon>
        <taxon>Hemichordata</taxon>
        <taxon>Enteropneusta</taxon>
        <taxon>Harrimaniidae</taxon>
        <taxon>Saccoglossus</taxon>
    </lineage>
</organism>
<feature type="domain" description="G-protein coupled receptors family 1 profile" evidence="11">
    <location>
        <begin position="85"/>
        <end position="366"/>
    </location>
</feature>
<evidence type="ECO:0000256" key="9">
    <source>
        <dbReference type="RuleBase" id="RU000688"/>
    </source>
</evidence>
<gene>
    <name evidence="13" type="primary">LOC100369962</name>
</gene>
<dbReference type="Gene3D" id="1.20.1070.10">
    <property type="entry name" value="Rhodopsin 7-helix transmembrane proteins"/>
    <property type="match status" value="1"/>
</dbReference>
<feature type="transmembrane region" description="Helical" evidence="10">
    <location>
        <begin position="185"/>
        <end position="207"/>
    </location>
</feature>
<feature type="transmembrane region" description="Helical" evidence="10">
    <location>
        <begin position="345"/>
        <end position="366"/>
    </location>
</feature>
<comment type="subcellular location">
    <subcellularLocation>
        <location evidence="1">Membrane</location>
        <topology evidence="1">Multi-pass membrane protein</topology>
    </subcellularLocation>
</comment>
<keyword evidence="6 10" id="KW-0472">Membrane</keyword>
<reference evidence="13" key="1">
    <citation type="submission" date="2025-08" db="UniProtKB">
        <authorList>
            <consortium name="RefSeq"/>
        </authorList>
    </citation>
    <scope>IDENTIFICATION</scope>
    <source>
        <tissue evidence="13">Testes</tissue>
    </source>
</reference>
<sequence length="402" mass="45687">MSPFDIWEKFLRDHDLPESFIANLRENCTDIVRNESVCEQILHLLDIIYGPCGDFPKFIFPDFPTSFTVTVTILYVIVFIVAVLGNSAVVIILVKFRRMRTVTNIYLLSLACSDLALAVFCLPFDALYSLTTNWPFGEAMCKISRFVQTSSVAINVLTLTAIAADRHIAIVYPIKAIRLRTNRRAVVLLTVIWFVSALIMSPLLFVYGTRQICESNTVDNMHTTCQEMWSTNATIHNTFEETFQTTGTLVYSAVLLVLLWVVPLLIIGVVYVRIAHCLWTRQHIGDGPDRDVKADQSLKQKKKLVKMLLIIWLLFAACWGPQFLFNAVRDFTYNFHNLGDSGWTYITFTVLRLVAYSNCCCNPIIYHRMSDTFKKHMRAVVGCCKCCRGSEVTDASISVSQH</sequence>
<dbReference type="CDD" id="cd14993">
    <property type="entry name" value="7tmA_CCKR-like"/>
    <property type="match status" value="1"/>
</dbReference>
<evidence type="ECO:0000313" key="12">
    <source>
        <dbReference type="Proteomes" id="UP000694865"/>
    </source>
</evidence>
<name>A0ABM0GQ75_SACKO</name>
<feature type="transmembrane region" description="Helical" evidence="10">
    <location>
        <begin position="73"/>
        <end position="94"/>
    </location>
</feature>
<evidence type="ECO:0000256" key="1">
    <source>
        <dbReference type="ARBA" id="ARBA00004141"/>
    </source>
</evidence>
<dbReference type="Proteomes" id="UP000694865">
    <property type="component" value="Unplaced"/>
</dbReference>
<keyword evidence="4 10" id="KW-1133">Transmembrane helix</keyword>
<dbReference type="PRINTS" id="PR01012">
    <property type="entry name" value="NRPEPTIDEYR"/>
</dbReference>
<keyword evidence="7 9" id="KW-0675">Receptor</keyword>
<evidence type="ECO:0000256" key="4">
    <source>
        <dbReference type="ARBA" id="ARBA00022989"/>
    </source>
</evidence>
<accession>A0ABM0GQ75</accession>
<protein>
    <submittedName>
        <fullName evidence="13">Pyroglutamylated RFamide peptide receptor-like</fullName>
    </submittedName>
</protein>
<dbReference type="PANTHER" id="PTHR45695:SF9">
    <property type="entry name" value="LEUCOKININ RECEPTOR"/>
    <property type="match status" value="1"/>
</dbReference>
<evidence type="ECO:0000256" key="10">
    <source>
        <dbReference type="SAM" id="Phobius"/>
    </source>
</evidence>
<evidence type="ECO:0000256" key="5">
    <source>
        <dbReference type="ARBA" id="ARBA00023040"/>
    </source>
</evidence>
<dbReference type="InterPro" id="IPR000276">
    <property type="entry name" value="GPCR_Rhodpsn"/>
</dbReference>
<dbReference type="Pfam" id="PF00001">
    <property type="entry name" value="7tm_1"/>
    <property type="match status" value="1"/>
</dbReference>
<keyword evidence="5 9" id="KW-0297">G-protein coupled receptor</keyword>
<evidence type="ECO:0000256" key="2">
    <source>
        <dbReference type="ARBA" id="ARBA00010663"/>
    </source>
</evidence>
<feature type="transmembrane region" description="Helical" evidence="10">
    <location>
        <begin position="106"/>
        <end position="126"/>
    </location>
</feature>
<evidence type="ECO:0000256" key="6">
    <source>
        <dbReference type="ARBA" id="ARBA00023136"/>
    </source>
</evidence>
<feature type="transmembrane region" description="Helical" evidence="10">
    <location>
        <begin position="249"/>
        <end position="272"/>
    </location>
</feature>
<evidence type="ECO:0000256" key="7">
    <source>
        <dbReference type="ARBA" id="ARBA00023170"/>
    </source>
</evidence>
<dbReference type="InterPro" id="IPR017452">
    <property type="entry name" value="GPCR_Rhodpsn_7TM"/>
</dbReference>
<dbReference type="GeneID" id="100369962"/>
<feature type="transmembrane region" description="Helical" evidence="10">
    <location>
        <begin position="146"/>
        <end position="164"/>
    </location>
</feature>
<dbReference type="RefSeq" id="XP_002734911.1">
    <property type="nucleotide sequence ID" value="XM_002734865.1"/>
</dbReference>
<evidence type="ECO:0000256" key="3">
    <source>
        <dbReference type="ARBA" id="ARBA00022692"/>
    </source>
</evidence>
<comment type="similarity">
    <text evidence="2 9">Belongs to the G-protein coupled receptor 1 family.</text>
</comment>
<dbReference type="PROSITE" id="PS50262">
    <property type="entry name" value="G_PROTEIN_RECEP_F1_2"/>
    <property type="match status" value="1"/>
</dbReference>
<keyword evidence="12" id="KW-1185">Reference proteome</keyword>
<dbReference type="SUPFAM" id="SSF81321">
    <property type="entry name" value="Family A G protein-coupled receptor-like"/>
    <property type="match status" value="1"/>
</dbReference>
<dbReference type="PRINTS" id="PR00237">
    <property type="entry name" value="GPCRRHODOPSN"/>
</dbReference>
<evidence type="ECO:0000256" key="8">
    <source>
        <dbReference type="ARBA" id="ARBA00023224"/>
    </source>
</evidence>
<keyword evidence="8 9" id="KW-0807">Transducer</keyword>
<proteinExistence type="inferred from homology"/>
<evidence type="ECO:0000259" key="11">
    <source>
        <dbReference type="PROSITE" id="PS50262"/>
    </source>
</evidence>
<feature type="transmembrane region" description="Helical" evidence="10">
    <location>
        <begin position="307"/>
        <end position="325"/>
    </location>
</feature>
<dbReference type="PROSITE" id="PS00237">
    <property type="entry name" value="G_PROTEIN_RECEP_F1_1"/>
    <property type="match status" value="1"/>
</dbReference>
<keyword evidence="3 9" id="KW-0812">Transmembrane</keyword>